<sequence>MNAKDTTIQLLWPKSSDFAVVAELIRDGLVESRHAGVAALVGPDGKVIDEIGKSKRLIFPRSAVKPLQAVASRRVGLKLSGAQLAISAGSHQGTEAHAKLVTEILEQAGFTANDLQCPVAWPVSPESVLEAGEQKRVYFNCSGKHAGFLAACKVAGFSTDDYLSPEHPLQKLIVEVLEEYSGEKILFSTIDGCGAPLHAITVEGLARAIGKFAANDTEIVGAMLTNAWAVAGATSADTIIMEAGFVAKLGAEGVFVIGTKSGYGVAVKIADGSLRAAPLVALGMLNKHGLIEPALYEELFAKISQKVTAGEKVSGRLELAN</sequence>
<gene>
    <name evidence="1" type="ORF">UFOPK1433_00483</name>
    <name evidence="2" type="ORF">UFOPK1843_00512</name>
</gene>
<dbReference type="AlphaFoldDB" id="A0A6J6GX68"/>
<accession>A0A6J6GX68</accession>
<dbReference type="Pfam" id="PF06089">
    <property type="entry name" value="Asparaginase_II"/>
    <property type="match status" value="1"/>
</dbReference>
<reference evidence="2" key="1">
    <citation type="submission" date="2020-05" db="EMBL/GenBank/DDBJ databases">
        <authorList>
            <person name="Chiriac C."/>
            <person name="Salcher M."/>
            <person name="Ghai R."/>
            <person name="Kavagutti S V."/>
        </authorList>
    </citation>
    <scope>NUCLEOTIDE SEQUENCE</scope>
</reference>
<dbReference type="EMBL" id="CAEZUR010000031">
    <property type="protein sequence ID" value="CAB4605981.1"/>
    <property type="molecule type" value="Genomic_DNA"/>
</dbReference>
<name>A0A6J6GX68_9ZZZZ</name>
<dbReference type="InterPro" id="IPR010349">
    <property type="entry name" value="Asparaginase_II"/>
</dbReference>
<dbReference type="PANTHER" id="PTHR42110">
    <property type="entry name" value="L-ASPARAGINASE, PUTATIVE (AFU_ORTHOLOGUE AFUA_3G11890)-RELATED"/>
    <property type="match status" value="1"/>
</dbReference>
<dbReference type="PANTHER" id="PTHR42110:SF1">
    <property type="entry name" value="L-ASPARAGINASE, PUTATIVE (AFU_ORTHOLOGUE AFUA_3G11890)-RELATED"/>
    <property type="match status" value="1"/>
</dbReference>
<dbReference type="EMBL" id="CAEZSN010000041">
    <property type="protein sequence ID" value="CAB4540656.1"/>
    <property type="molecule type" value="Genomic_DNA"/>
</dbReference>
<evidence type="ECO:0000313" key="2">
    <source>
        <dbReference type="EMBL" id="CAB4605981.1"/>
    </source>
</evidence>
<evidence type="ECO:0000313" key="1">
    <source>
        <dbReference type="EMBL" id="CAB4540656.1"/>
    </source>
</evidence>
<organism evidence="2">
    <name type="scientific">freshwater metagenome</name>
    <dbReference type="NCBI Taxonomy" id="449393"/>
    <lineage>
        <taxon>unclassified sequences</taxon>
        <taxon>metagenomes</taxon>
        <taxon>ecological metagenomes</taxon>
    </lineage>
</organism>
<protein>
    <submittedName>
        <fullName evidence="2">Unannotated protein</fullName>
    </submittedName>
</protein>
<proteinExistence type="predicted"/>